<dbReference type="GO" id="GO:0006574">
    <property type="term" value="P:L-valine catabolic process"/>
    <property type="evidence" value="ECO:0007669"/>
    <property type="project" value="TreeGrafter"/>
</dbReference>
<evidence type="ECO:0000256" key="1">
    <source>
        <dbReference type="ARBA" id="ARBA00001709"/>
    </source>
</evidence>
<dbReference type="CDD" id="cd06558">
    <property type="entry name" value="crotonase-like"/>
    <property type="match status" value="1"/>
</dbReference>
<dbReference type="GO" id="GO:0003860">
    <property type="term" value="F:3-hydroxyisobutyryl-CoA hydrolase activity"/>
    <property type="evidence" value="ECO:0007669"/>
    <property type="project" value="UniProtKB-EC"/>
</dbReference>
<dbReference type="InterPro" id="IPR045004">
    <property type="entry name" value="ECH_dom"/>
</dbReference>
<evidence type="ECO:0000256" key="2">
    <source>
        <dbReference type="ARBA" id="ARBA00011915"/>
    </source>
</evidence>
<organism evidence="5">
    <name type="scientific">Mucor ambiguus</name>
    <dbReference type="NCBI Taxonomy" id="91626"/>
    <lineage>
        <taxon>Eukaryota</taxon>
        <taxon>Fungi</taxon>
        <taxon>Fungi incertae sedis</taxon>
        <taxon>Mucoromycota</taxon>
        <taxon>Mucoromycotina</taxon>
        <taxon>Mucoromycetes</taxon>
        <taxon>Mucorales</taxon>
        <taxon>Mucorineae</taxon>
        <taxon>Mucoraceae</taxon>
        <taxon>Mucor</taxon>
    </lineage>
</organism>
<dbReference type="InterPro" id="IPR032259">
    <property type="entry name" value="HIBYL-CoA-H"/>
</dbReference>
<evidence type="ECO:0000313" key="5">
    <source>
        <dbReference type="EMBL" id="GAN06505.1"/>
    </source>
</evidence>
<keyword evidence="6" id="KW-1185">Reference proteome</keyword>
<evidence type="ECO:0000256" key="3">
    <source>
        <dbReference type="ARBA" id="ARBA00022801"/>
    </source>
</evidence>
<dbReference type="InterPro" id="IPR029045">
    <property type="entry name" value="ClpP/crotonase-like_dom_sf"/>
</dbReference>
<dbReference type="OrthoDB" id="448450at2759"/>
<dbReference type="SUPFAM" id="SSF52096">
    <property type="entry name" value="ClpP/crotonase"/>
    <property type="match status" value="1"/>
</dbReference>
<accession>A0A0C9LVB9</accession>
<dbReference type="STRING" id="91626.A0A0C9LVB9"/>
<dbReference type="PANTHER" id="PTHR43176">
    <property type="entry name" value="3-HYDROXYISOBUTYRYL-COA HYDROLASE-RELATED"/>
    <property type="match status" value="1"/>
</dbReference>
<proteinExistence type="predicted"/>
<dbReference type="EMBL" id="DF836414">
    <property type="protein sequence ID" value="GAN06505.1"/>
    <property type="molecule type" value="Genomic_DNA"/>
</dbReference>
<dbReference type="EC" id="3.1.2.4" evidence="2"/>
<dbReference type="Pfam" id="PF16113">
    <property type="entry name" value="ECH_2"/>
    <property type="match status" value="1"/>
</dbReference>
<comment type="catalytic activity">
    <reaction evidence="1">
        <text>3-hydroxy-2-methylpropanoyl-CoA + H2O = 3-hydroxy-2-methylpropanoate + CoA + H(+)</text>
        <dbReference type="Rhea" id="RHEA:20888"/>
        <dbReference type="ChEBI" id="CHEBI:11805"/>
        <dbReference type="ChEBI" id="CHEBI:15377"/>
        <dbReference type="ChEBI" id="CHEBI:15378"/>
        <dbReference type="ChEBI" id="CHEBI:57287"/>
        <dbReference type="ChEBI" id="CHEBI:57340"/>
        <dbReference type="EC" id="3.1.2.4"/>
    </reaction>
</comment>
<sequence>MTLNRPKNLNAVNVEMISMIYSNLMAIETSTDTIDMVILKGAGKAFSSGGDIKAFLDGMQTPESFGDLNTLLTKAYKSLFRLSTLKVPTVSLMNGLTVGLGAGFSYCTNYRIATENTILLMPETTIGHFCDVSSSYYLSRLRGYYGRYLTLCAEKVKAEDLLHAGIITHFVPSNKLDAMVRQLTDLQSPSSSDINQKIGSFTEDLPTDAPLTTTPDISQSEKQAVVENCFKYDTVEEIVNALEMEGSRFALHCQSKILSASPTAVKITLELLRRASTLSLAECLVLEHQLWTTDIGTHDFVEGCRSMLEKRSPKWCPQQLQGYQAYLERFYKAESIAPLDLNA</sequence>
<dbReference type="Proteomes" id="UP000053815">
    <property type="component" value="Unassembled WGS sequence"/>
</dbReference>
<evidence type="ECO:0000259" key="4">
    <source>
        <dbReference type="Pfam" id="PF16113"/>
    </source>
</evidence>
<dbReference type="GO" id="GO:0005739">
    <property type="term" value="C:mitochondrion"/>
    <property type="evidence" value="ECO:0007669"/>
    <property type="project" value="TreeGrafter"/>
</dbReference>
<gene>
    <name evidence="5" type="ORF">MAM1_0125d05989</name>
</gene>
<protein>
    <recommendedName>
        <fullName evidence="2">3-hydroxyisobutyryl-CoA hydrolase</fullName>
        <ecNumber evidence="2">3.1.2.4</ecNumber>
    </recommendedName>
</protein>
<keyword evidence="3 5" id="KW-0378">Hydrolase</keyword>
<name>A0A0C9LVB9_9FUNG</name>
<dbReference type="Gene3D" id="3.90.226.10">
    <property type="entry name" value="2-enoyl-CoA Hydratase, Chain A, domain 1"/>
    <property type="match status" value="1"/>
</dbReference>
<feature type="domain" description="Enoyl-CoA hydratase/isomerase" evidence="4">
    <location>
        <begin position="1"/>
        <end position="323"/>
    </location>
</feature>
<dbReference type="AlphaFoldDB" id="A0A0C9LVB9"/>
<evidence type="ECO:0000313" key="6">
    <source>
        <dbReference type="Proteomes" id="UP000053815"/>
    </source>
</evidence>
<reference evidence="5" key="1">
    <citation type="submission" date="2014-09" db="EMBL/GenBank/DDBJ databases">
        <title>Draft genome sequence of an oleaginous Mucoromycotina fungus Mucor ambiguus NBRC6742.</title>
        <authorList>
            <person name="Takeda I."/>
            <person name="Yamane N."/>
            <person name="Morita T."/>
            <person name="Tamano K."/>
            <person name="Machida M."/>
            <person name="Baker S."/>
            <person name="Koike H."/>
        </authorList>
    </citation>
    <scope>NUCLEOTIDE SEQUENCE</scope>
    <source>
        <strain evidence="5">NBRC 6742</strain>
    </source>
</reference>
<dbReference type="PANTHER" id="PTHR43176:SF3">
    <property type="entry name" value="3-HYDROXYISOBUTYRYL-COA HYDROLASE, MITOCHONDRIAL"/>
    <property type="match status" value="1"/>
</dbReference>